<evidence type="ECO:0000259" key="5">
    <source>
        <dbReference type="SMART" id="SM00903"/>
    </source>
</evidence>
<dbReference type="PANTHER" id="PTHR33798:SF5">
    <property type="entry name" value="FLAVIN REDUCTASE LIKE DOMAIN-CONTAINING PROTEIN"/>
    <property type="match status" value="1"/>
</dbReference>
<reference evidence="7" key="1">
    <citation type="journal article" date="2019" name="Int. J. Syst. Evol. Microbiol.">
        <title>The Global Catalogue of Microorganisms (GCM) 10K type strain sequencing project: providing services to taxonomists for standard genome sequencing and annotation.</title>
        <authorList>
            <consortium name="The Broad Institute Genomics Platform"/>
            <consortium name="The Broad Institute Genome Sequencing Center for Infectious Disease"/>
            <person name="Wu L."/>
            <person name="Ma J."/>
        </authorList>
    </citation>
    <scope>NUCLEOTIDE SEQUENCE [LARGE SCALE GENOMIC DNA]</scope>
    <source>
        <strain evidence="7">JCM 18326</strain>
    </source>
</reference>
<dbReference type="Gene3D" id="2.30.110.10">
    <property type="entry name" value="Electron Transport, Fmn-binding Protein, Chain A"/>
    <property type="match status" value="1"/>
</dbReference>
<feature type="domain" description="Flavin reductase like" evidence="5">
    <location>
        <begin position="21"/>
        <end position="175"/>
    </location>
</feature>
<protein>
    <submittedName>
        <fullName evidence="6">Flavin reductase family protein</fullName>
    </submittedName>
</protein>
<comment type="similarity">
    <text evidence="4">Belongs to the flavoredoxin family.</text>
</comment>
<dbReference type="Pfam" id="PF01613">
    <property type="entry name" value="Flavin_Reduct"/>
    <property type="match status" value="1"/>
</dbReference>
<dbReference type="InterPro" id="IPR002563">
    <property type="entry name" value="Flavin_Rdtase-like_dom"/>
</dbReference>
<evidence type="ECO:0000313" key="7">
    <source>
        <dbReference type="Proteomes" id="UP001500298"/>
    </source>
</evidence>
<dbReference type="PANTHER" id="PTHR33798">
    <property type="entry name" value="FLAVOPROTEIN OXYGENASE"/>
    <property type="match status" value="1"/>
</dbReference>
<organism evidence="6 7">
    <name type="scientific">Algivirga pacifica</name>
    <dbReference type="NCBI Taxonomy" id="1162670"/>
    <lineage>
        <taxon>Bacteria</taxon>
        <taxon>Pseudomonadati</taxon>
        <taxon>Bacteroidota</taxon>
        <taxon>Cytophagia</taxon>
        <taxon>Cytophagales</taxon>
        <taxon>Flammeovirgaceae</taxon>
        <taxon>Algivirga</taxon>
    </lineage>
</organism>
<evidence type="ECO:0000256" key="3">
    <source>
        <dbReference type="ARBA" id="ARBA00022643"/>
    </source>
</evidence>
<keyword evidence="3" id="KW-0288">FMN</keyword>
<sequence length="286" mass="31466">MRITIDPKEVDTATFHRNLLASVGPRPIAFASTMDKEGNVNLSPFSFFNAFSANPPILIFSPARRVRNNTIKHTLENVREIPEVVIGVVDYSIVEQMSLASTEFDKGVNEFAKAGFTEEKAIYVKPPLIGEALVQFECKVKEVIALGDEGGAGNLIICEVLLMHAKKTILDKNGIVDSVKLDLVGRMGGNWYVRANRDAMFEVPKPAPDASSIGIDALPEEIRKSGVLTGNNLARLGSVTHMPTLIELEEIETYQVKGNPHELASFLLDDGKIMEAWKVLLTTFEK</sequence>
<evidence type="ECO:0000256" key="4">
    <source>
        <dbReference type="ARBA" id="ARBA00038054"/>
    </source>
</evidence>
<accession>A0ABP9D9H6</accession>
<evidence type="ECO:0000313" key="6">
    <source>
        <dbReference type="EMBL" id="GAA4830491.1"/>
    </source>
</evidence>
<dbReference type="SUPFAM" id="SSF50475">
    <property type="entry name" value="FMN-binding split barrel"/>
    <property type="match status" value="1"/>
</dbReference>
<dbReference type="SMART" id="SM00903">
    <property type="entry name" value="Flavin_Reduct"/>
    <property type="match status" value="1"/>
</dbReference>
<gene>
    <name evidence="6" type="ORF">GCM10023331_14680</name>
</gene>
<dbReference type="Proteomes" id="UP001500298">
    <property type="component" value="Unassembled WGS sequence"/>
</dbReference>
<dbReference type="EMBL" id="BAABJX010000022">
    <property type="protein sequence ID" value="GAA4830491.1"/>
    <property type="molecule type" value="Genomic_DNA"/>
</dbReference>
<comment type="cofactor">
    <cofactor evidence="1">
        <name>FMN</name>
        <dbReference type="ChEBI" id="CHEBI:58210"/>
    </cofactor>
</comment>
<evidence type="ECO:0000256" key="1">
    <source>
        <dbReference type="ARBA" id="ARBA00001917"/>
    </source>
</evidence>
<keyword evidence="7" id="KW-1185">Reference proteome</keyword>
<evidence type="ECO:0000256" key="2">
    <source>
        <dbReference type="ARBA" id="ARBA00022630"/>
    </source>
</evidence>
<dbReference type="RefSeq" id="WP_345370536.1">
    <property type="nucleotide sequence ID" value="NZ_BAABJX010000022.1"/>
</dbReference>
<keyword evidence="2" id="KW-0285">Flavoprotein</keyword>
<comment type="caution">
    <text evidence="6">The sequence shown here is derived from an EMBL/GenBank/DDBJ whole genome shotgun (WGS) entry which is preliminary data.</text>
</comment>
<name>A0ABP9D9H6_9BACT</name>
<dbReference type="InterPro" id="IPR012349">
    <property type="entry name" value="Split_barrel_FMN-bd"/>
</dbReference>
<proteinExistence type="inferred from homology"/>